<evidence type="ECO:0000313" key="2">
    <source>
        <dbReference type="Proteomes" id="UP000828048"/>
    </source>
</evidence>
<accession>A0ACB7XRF4</accession>
<proteinExistence type="predicted"/>
<reference evidence="1 2" key="1">
    <citation type="journal article" date="2021" name="Hortic Res">
        <title>High-quality reference genome and annotation aids understanding of berry development for evergreen blueberry (Vaccinium darrowii).</title>
        <authorList>
            <person name="Yu J."/>
            <person name="Hulse-Kemp A.M."/>
            <person name="Babiker E."/>
            <person name="Staton M."/>
        </authorList>
    </citation>
    <scope>NUCLEOTIDE SEQUENCE [LARGE SCALE GENOMIC DNA]</scope>
    <source>
        <strain evidence="2">cv. NJ 8807/NJ 8810</strain>
        <tissue evidence="1">Young leaf</tissue>
    </source>
</reference>
<keyword evidence="2" id="KW-1185">Reference proteome</keyword>
<evidence type="ECO:0000313" key="1">
    <source>
        <dbReference type="EMBL" id="KAH7843503.1"/>
    </source>
</evidence>
<comment type="caution">
    <text evidence="1">The sequence shown here is derived from an EMBL/GenBank/DDBJ whole genome shotgun (WGS) entry which is preliminary data.</text>
</comment>
<gene>
    <name evidence="1" type="ORF">Vadar_017392</name>
</gene>
<dbReference type="EMBL" id="CM037151">
    <property type="protein sequence ID" value="KAH7843503.1"/>
    <property type="molecule type" value="Genomic_DNA"/>
</dbReference>
<dbReference type="Proteomes" id="UP000828048">
    <property type="component" value="Chromosome 1"/>
</dbReference>
<protein>
    <submittedName>
        <fullName evidence="1">Uncharacterized protein</fullName>
    </submittedName>
</protein>
<name>A0ACB7XRF4_9ERIC</name>
<organism evidence="1 2">
    <name type="scientific">Vaccinium darrowii</name>
    <dbReference type="NCBI Taxonomy" id="229202"/>
    <lineage>
        <taxon>Eukaryota</taxon>
        <taxon>Viridiplantae</taxon>
        <taxon>Streptophyta</taxon>
        <taxon>Embryophyta</taxon>
        <taxon>Tracheophyta</taxon>
        <taxon>Spermatophyta</taxon>
        <taxon>Magnoliopsida</taxon>
        <taxon>eudicotyledons</taxon>
        <taxon>Gunneridae</taxon>
        <taxon>Pentapetalae</taxon>
        <taxon>asterids</taxon>
        <taxon>Ericales</taxon>
        <taxon>Ericaceae</taxon>
        <taxon>Vaccinioideae</taxon>
        <taxon>Vaccinieae</taxon>
        <taxon>Vaccinium</taxon>
    </lineage>
</organism>
<sequence>MEAFSLAIGFLVIFLTISFFAFRINASNVDTNLPPGDSGWPILGETLAFIINPDKFVYDRMKKHSPDIFRTNLFGEKMVIICGPNGHKFLFSNEDKHFTRFMPMSMHKLILASQPKTDKLYLSTYAAKMTRSAGFLKPDALATYVAGMDSIIQNQMKTQFEGKTEVKIYPFSRSITLTLACRFFLGIENPERVAKLTGQFDKVTQGFHSFPINVPGTAFYYAVKAAEKICKELVDIVAERRARVASGSAQSHDICTTMIVAGEMPDEEISKKLMGILVAGYSPVAITMTFFTKFVGERPDVYQKILSEQLEISKSKQPEELLSWNDMQKMKHSWAAVCEAMRVAPPAIGTFREAITDFSYAGYTVPKGWKVFWTVNTTQRNPEYFPEPYKFDPSRFMEGKGFPLYTYVPFGAGPRMCPGKEYARFVILTFVHNLVKKFKWEAVDPNEEIAGGMMPLPEKGLPVRLHPRDV</sequence>